<dbReference type="InterPro" id="IPR011053">
    <property type="entry name" value="Single_hybrid_motif"/>
</dbReference>
<dbReference type="PROSITE" id="PS50968">
    <property type="entry name" value="BIOTINYL_LIPOYL"/>
    <property type="match status" value="1"/>
</dbReference>
<evidence type="ECO:0000256" key="1">
    <source>
        <dbReference type="ARBA" id="ARBA00005194"/>
    </source>
</evidence>
<dbReference type="PROSITE" id="PS00188">
    <property type="entry name" value="BIOTIN"/>
    <property type="match status" value="1"/>
</dbReference>
<keyword evidence="4 7" id="KW-0443">Lipid metabolism</keyword>
<feature type="domain" description="Lipoyl-binding" evidence="8">
    <location>
        <begin position="79"/>
        <end position="155"/>
    </location>
</feature>
<dbReference type="InterPro" id="IPR001249">
    <property type="entry name" value="AcCoA_biotinCC"/>
</dbReference>
<proteinExistence type="predicted"/>
<dbReference type="UniPathway" id="UPA00094"/>
<comment type="pathway">
    <text evidence="1 7">Lipid metabolism; fatty acid biosynthesis.</text>
</comment>
<dbReference type="Gene3D" id="2.40.50.100">
    <property type="match status" value="1"/>
</dbReference>
<protein>
    <recommendedName>
        <fullName evidence="7">Biotin carboxyl carrier protein of acetyl-CoA carboxylase</fullName>
    </recommendedName>
</protein>
<dbReference type="AlphaFoldDB" id="A0A0C4S579"/>
<accession>A0A0C4S579</accession>
<comment type="function">
    <text evidence="7">This protein is a component of the acetyl coenzyme A carboxylase complex; first, biotin carboxylase catalyzes the carboxylation of the carrier protein and then the transcarboxylase transfers the carboxyl group to form malonyl-CoA.</text>
</comment>
<organism evidence="9">
    <name type="scientific">uncultured bacterium BAC-AB1442/1414/561</name>
    <dbReference type="NCBI Taxonomy" id="1562172"/>
    <lineage>
        <taxon>Bacteria</taxon>
        <taxon>environmental samples</taxon>
    </lineage>
</organism>
<dbReference type="InterPro" id="IPR001882">
    <property type="entry name" value="Biotin_BS"/>
</dbReference>
<name>A0A0C4S579_9BACT</name>
<dbReference type="SUPFAM" id="SSF51230">
    <property type="entry name" value="Single hybrid motif"/>
    <property type="match status" value="1"/>
</dbReference>
<dbReference type="CDD" id="cd06850">
    <property type="entry name" value="biotinyl_domain"/>
    <property type="match status" value="1"/>
</dbReference>
<dbReference type="PRINTS" id="PR01071">
    <property type="entry name" value="ACOABIOTINCC"/>
</dbReference>
<sequence length="165" mass="17309">MGQPVGADTSVREVCDRLLDVVSRAPAPPRLVRVRVGDISVEIAFEPRTVGDQHPPVPAAEQAMHGVDAGDVAAPAAGEHHVTAAMVGVFYHAPAPGAPPFVKPGDMVEAGRQIGVIEAMKLMIPVEADRPGRVLRHLTDDATPVEYGTPLLALEAAAHELGERS</sequence>
<gene>
    <name evidence="9" type="primary">arn24</name>
</gene>
<evidence type="ECO:0000313" key="9">
    <source>
        <dbReference type="EMBL" id="AIW63003.1"/>
    </source>
</evidence>
<dbReference type="GO" id="GO:0003989">
    <property type="term" value="F:acetyl-CoA carboxylase activity"/>
    <property type="evidence" value="ECO:0007669"/>
    <property type="project" value="InterPro"/>
</dbReference>
<reference evidence="9" key="1">
    <citation type="submission" date="2014-02" db="EMBL/GenBank/DDBJ databases">
        <title>Arenimycins C and D, pentangular polyphenols produced by an eDNA-derived gene cluster.</title>
        <authorList>
            <person name="Kang H.-S."/>
            <person name="Brady S.F."/>
        </authorList>
    </citation>
    <scope>NUCLEOTIDE SEQUENCE</scope>
</reference>
<evidence type="ECO:0000256" key="3">
    <source>
        <dbReference type="ARBA" id="ARBA00022832"/>
    </source>
</evidence>
<evidence type="ECO:0000259" key="8">
    <source>
        <dbReference type="PROSITE" id="PS50968"/>
    </source>
</evidence>
<keyword evidence="2 7" id="KW-0444">Lipid biosynthesis</keyword>
<evidence type="ECO:0000256" key="5">
    <source>
        <dbReference type="ARBA" id="ARBA00023160"/>
    </source>
</evidence>
<dbReference type="GO" id="GO:0006633">
    <property type="term" value="P:fatty acid biosynthetic process"/>
    <property type="evidence" value="ECO:0007669"/>
    <property type="project" value="UniProtKB-UniPathway"/>
</dbReference>
<keyword evidence="3 7" id="KW-0276">Fatty acid metabolism</keyword>
<evidence type="ECO:0000256" key="4">
    <source>
        <dbReference type="ARBA" id="ARBA00023098"/>
    </source>
</evidence>
<dbReference type="InterPro" id="IPR000089">
    <property type="entry name" value="Biotin_lipoyl"/>
</dbReference>
<keyword evidence="5 7" id="KW-0275">Fatty acid biosynthesis</keyword>
<dbReference type="GO" id="GO:0009317">
    <property type="term" value="C:acetyl-CoA carboxylase complex"/>
    <property type="evidence" value="ECO:0007669"/>
    <property type="project" value="InterPro"/>
</dbReference>
<evidence type="ECO:0000256" key="7">
    <source>
        <dbReference type="RuleBase" id="RU364072"/>
    </source>
</evidence>
<dbReference type="Pfam" id="PF00364">
    <property type="entry name" value="Biotin_lipoyl"/>
    <property type="match status" value="1"/>
</dbReference>
<dbReference type="EMBL" id="KJ440489">
    <property type="protein sequence ID" value="AIW63003.1"/>
    <property type="molecule type" value="Genomic_DNA"/>
</dbReference>
<keyword evidence="6 7" id="KW-0092">Biotin</keyword>
<evidence type="ECO:0000256" key="2">
    <source>
        <dbReference type="ARBA" id="ARBA00022516"/>
    </source>
</evidence>
<evidence type="ECO:0000256" key="6">
    <source>
        <dbReference type="ARBA" id="ARBA00023267"/>
    </source>
</evidence>